<evidence type="ECO:0000313" key="4">
    <source>
        <dbReference type="Proteomes" id="UP000550729"/>
    </source>
</evidence>
<dbReference type="RefSeq" id="WP_170194447.1">
    <property type="nucleotide sequence ID" value="NZ_JABBNB010000010.1"/>
</dbReference>
<dbReference type="FunFam" id="3.40.50.720:FF:000084">
    <property type="entry name" value="Short-chain dehydrogenase reductase"/>
    <property type="match status" value="1"/>
</dbReference>
<protein>
    <submittedName>
        <fullName evidence="3">SDR family oxidoreductase</fullName>
    </submittedName>
</protein>
<dbReference type="PANTHER" id="PTHR42760">
    <property type="entry name" value="SHORT-CHAIN DEHYDROGENASES/REDUCTASES FAMILY MEMBER"/>
    <property type="match status" value="1"/>
</dbReference>
<dbReference type="PRINTS" id="PR00081">
    <property type="entry name" value="GDHRDH"/>
</dbReference>
<dbReference type="CDD" id="cd05233">
    <property type="entry name" value="SDR_c"/>
    <property type="match status" value="1"/>
</dbReference>
<dbReference type="Pfam" id="PF13561">
    <property type="entry name" value="adh_short_C2"/>
    <property type="match status" value="1"/>
</dbReference>
<dbReference type="Proteomes" id="UP000550729">
    <property type="component" value="Unassembled WGS sequence"/>
</dbReference>
<evidence type="ECO:0000313" key="3">
    <source>
        <dbReference type="EMBL" id="NMO01945.1"/>
    </source>
</evidence>
<sequence>MSPRSTELTGRVAFITGAARGMGAAHAEALAARGADLIITDLDLAELNSVAKGLRETYGRRVSTLRLDVTAPDAGAQVAALARDEFGRLDIAVHNAGIMHDWKGLDETPAERIQPYLDVNVLGPYSITRSLRPLLAAGDQPRVIFISSQWGQVPDGHSYGYMIAKAAQLGMMKALSKELLVDKILVNAVAPGAIHTRMVPDEVYEEELAAVPLGRLGEADEIAATVAFLASDSAAFISGQTIAVNGGALVPGV</sequence>
<reference evidence="3 4" key="1">
    <citation type="submission" date="2020-04" db="EMBL/GenBank/DDBJ databases">
        <title>Gordonia sp. nov. TBRC 11910.</title>
        <authorList>
            <person name="Suriyachadkun C."/>
        </authorList>
    </citation>
    <scope>NUCLEOTIDE SEQUENCE [LARGE SCALE GENOMIC DNA]</scope>
    <source>
        <strain evidence="3 4">TBRC 11910</strain>
    </source>
</reference>
<evidence type="ECO:0000256" key="2">
    <source>
        <dbReference type="ARBA" id="ARBA00023002"/>
    </source>
</evidence>
<dbReference type="AlphaFoldDB" id="A0A848KYL5"/>
<name>A0A848KYL5_9ACTN</name>
<dbReference type="EMBL" id="JABBNB010000010">
    <property type="protein sequence ID" value="NMO01945.1"/>
    <property type="molecule type" value="Genomic_DNA"/>
</dbReference>
<proteinExistence type="inferred from homology"/>
<dbReference type="GO" id="GO:0016616">
    <property type="term" value="F:oxidoreductase activity, acting on the CH-OH group of donors, NAD or NADP as acceptor"/>
    <property type="evidence" value="ECO:0007669"/>
    <property type="project" value="TreeGrafter"/>
</dbReference>
<organism evidence="3 4">
    <name type="scientific">Gordonia asplenii</name>
    <dbReference type="NCBI Taxonomy" id="2725283"/>
    <lineage>
        <taxon>Bacteria</taxon>
        <taxon>Bacillati</taxon>
        <taxon>Actinomycetota</taxon>
        <taxon>Actinomycetes</taxon>
        <taxon>Mycobacteriales</taxon>
        <taxon>Gordoniaceae</taxon>
        <taxon>Gordonia</taxon>
    </lineage>
</organism>
<dbReference type="SUPFAM" id="SSF51735">
    <property type="entry name" value="NAD(P)-binding Rossmann-fold domains"/>
    <property type="match status" value="1"/>
</dbReference>
<dbReference type="Gene3D" id="3.40.50.720">
    <property type="entry name" value="NAD(P)-binding Rossmann-like Domain"/>
    <property type="match status" value="1"/>
</dbReference>
<comment type="caution">
    <text evidence="3">The sequence shown here is derived from an EMBL/GenBank/DDBJ whole genome shotgun (WGS) entry which is preliminary data.</text>
</comment>
<dbReference type="PANTHER" id="PTHR42760:SF133">
    <property type="entry name" value="3-OXOACYL-[ACYL-CARRIER-PROTEIN] REDUCTASE"/>
    <property type="match status" value="1"/>
</dbReference>
<accession>A0A848KYL5</accession>
<keyword evidence="4" id="KW-1185">Reference proteome</keyword>
<dbReference type="InterPro" id="IPR002347">
    <property type="entry name" value="SDR_fam"/>
</dbReference>
<dbReference type="InterPro" id="IPR036291">
    <property type="entry name" value="NAD(P)-bd_dom_sf"/>
</dbReference>
<keyword evidence="2" id="KW-0560">Oxidoreductase</keyword>
<evidence type="ECO:0000256" key="1">
    <source>
        <dbReference type="ARBA" id="ARBA00006484"/>
    </source>
</evidence>
<gene>
    <name evidence="3" type="ORF">HH308_12060</name>
</gene>
<comment type="similarity">
    <text evidence="1">Belongs to the short-chain dehydrogenases/reductases (SDR) family.</text>
</comment>